<keyword evidence="2" id="KW-1185">Reference proteome</keyword>
<proteinExistence type="predicted"/>
<dbReference type="KEGG" id="vg:77943170"/>
<name>A0A4Y6EAK3_9CAUD</name>
<protein>
    <submittedName>
        <fullName evidence="1">Uncharacterized protein</fullName>
    </submittedName>
</protein>
<evidence type="ECO:0000313" key="2">
    <source>
        <dbReference type="Proteomes" id="UP000319811"/>
    </source>
</evidence>
<evidence type="ECO:0000313" key="1">
    <source>
        <dbReference type="EMBL" id="QDF15447.1"/>
    </source>
</evidence>
<reference evidence="1 2" key="1">
    <citation type="submission" date="2019-05" db="EMBL/GenBank/DDBJ databases">
        <authorList>
            <person name="Murphy M.E."/>
            <person name="Alvaro L.E."/>
            <person name="Baker K.N."/>
            <person name="Baxter I.S."/>
            <person name="Brown M.R."/>
            <person name="Driscoll K.D."/>
            <person name="Elrubaie J.M."/>
            <person name="Feith S.L."/>
            <person name="Indihar D.F."/>
            <person name="Knoch V.T."/>
            <person name="Koirtyohann K.M."/>
            <person name="Kratz M.A."/>
            <person name="Lear A.H."/>
            <person name="Lindblom K.E."/>
            <person name="Marcus E.R."/>
            <person name="Sensor R."/>
            <person name="Sherman S.J."/>
            <person name="Swift V.R."/>
            <person name="White K.E."/>
            <person name="Wills S.J."/>
            <person name="Gatt S.M."/>
            <person name="Lohbauer S.A."/>
            <person name="Power T.R."/>
            <person name="Rosales K.A."/>
            <person name="Sisson B.M."/>
            <person name="Isern S."/>
            <person name="Michael S.F."/>
            <person name="Monti D.L."/>
            <person name="Garlena R.A."/>
            <person name="Russell D.A."/>
            <person name="Pope W.H."/>
            <person name="Jacobs-Sera D."/>
            <person name="Hatfull G.F."/>
        </authorList>
    </citation>
    <scope>NUCLEOTIDE SEQUENCE [LARGE SCALE GENOMIC DNA]</scope>
</reference>
<dbReference type="GeneID" id="77943170"/>
<accession>A0A4Y6EAK3</accession>
<dbReference type="RefSeq" id="YP_010667058.1">
    <property type="nucleotide sequence ID" value="NC_070948.1"/>
</dbReference>
<gene>
    <name evidence="1" type="primary">87</name>
    <name evidence="1" type="ORF">SEA_MOLLYMUR_87</name>
</gene>
<dbReference type="Proteomes" id="UP000319811">
    <property type="component" value="Segment"/>
</dbReference>
<organism evidence="1 2">
    <name type="scientific">Gordonia phage Mollymur</name>
    <dbReference type="NCBI Taxonomy" id="2590895"/>
    <lineage>
        <taxon>Viruses</taxon>
        <taxon>Duplodnaviria</taxon>
        <taxon>Heunggongvirae</taxon>
        <taxon>Uroviricota</taxon>
        <taxon>Caudoviricetes</taxon>
        <taxon>Mollymurvirus</taxon>
        <taxon>Mollymurvirus mollymur</taxon>
    </lineage>
</organism>
<dbReference type="EMBL" id="MK977705">
    <property type="protein sequence ID" value="QDF15447.1"/>
    <property type="molecule type" value="Genomic_DNA"/>
</dbReference>
<sequence length="182" mass="19899">MSVPGSVATRPFEEVEPLARAVLAKAALLDRRMKLDIETLDDAVAAWAEILAESDVFAQEALAAVKSHYAQKGAWPIMPGDVIDYVAKLPISSSPERVTHWLRKWSYFPYSTTIQEKCGLDWTPPDPPADVAGQGSQAVRHFHIKQFQAWIGANLDEIRGRVIAAPSNGQFLGTASTKSLEG</sequence>